<dbReference type="EMBL" id="BPLR01001743">
    <property type="protein sequence ID" value="GIZ04482.1"/>
    <property type="molecule type" value="Genomic_DNA"/>
</dbReference>
<sequence length="112" mass="12427">MCVREEQKKDQHSVGEEDDSEYNSNFFGWTCTSDRADGVLMGGGDQNSEYYRRESSAHTLANAELTDLHQAYWAKVHGCTVVVHPVISDEVLPVKVFFGWSASAAPIVISES</sequence>
<reference evidence="2 3" key="1">
    <citation type="submission" date="2021-06" db="EMBL/GenBank/DDBJ databases">
        <title>Caerostris extrusa draft genome.</title>
        <authorList>
            <person name="Kono N."/>
            <person name="Arakawa K."/>
        </authorList>
    </citation>
    <scope>NUCLEOTIDE SEQUENCE [LARGE SCALE GENOMIC DNA]</scope>
</reference>
<feature type="compositionally biased region" description="Basic and acidic residues" evidence="1">
    <location>
        <begin position="1"/>
        <end position="15"/>
    </location>
</feature>
<gene>
    <name evidence="2" type="ORF">CEXT_295761</name>
</gene>
<evidence type="ECO:0000313" key="3">
    <source>
        <dbReference type="Proteomes" id="UP001054945"/>
    </source>
</evidence>
<proteinExistence type="predicted"/>
<dbReference type="Proteomes" id="UP001054945">
    <property type="component" value="Unassembled WGS sequence"/>
</dbReference>
<accession>A0AAV4YB73</accession>
<feature type="region of interest" description="Disordered" evidence="1">
    <location>
        <begin position="1"/>
        <end position="23"/>
    </location>
</feature>
<keyword evidence="3" id="KW-1185">Reference proteome</keyword>
<organism evidence="2 3">
    <name type="scientific">Caerostris extrusa</name>
    <name type="common">Bark spider</name>
    <name type="synonym">Caerostris bankana</name>
    <dbReference type="NCBI Taxonomy" id="172846"/>
    <lineage>
        <taxon>Eukaryota</taxon>
        <taxon>Metazoa</taxon>
        <taxon>Ecdysozoa</taxon>
        <taxon>Arthropoda</taxon>
        <taxon>Chelicerata</taxon>
        <taxon>Arachnida</taxon>
        <taxon>Araneae</taxon>
        <taxon>Araneomorphae</taxon>
        <taxon>Entelegynae</taxon>
        <taxon>Araneoidea</taxon>
        <taxon>Araneidae</taxon>
        <taxon>Caerostris</taxon>
    </lineage>
</organism>
<dbReference type="AlphaFoldDB" id="A0AAV4YB73"/>
<name>A0AAV4YB73_CAEEX</name>
<comment type="caution">
    <text evidence="2">The sequence shown here is derived from an EMBL/GenBank/DDBJ whole genome shotgun (WGS) entry which is preliminary data.</text>
</comment>
<evidence type="ECO:0000256" key="1">
    <source>
        <dbReference type="SAM" id="MobiDB-lite"/>
    </source>
</evidence>
<evidence type="ECO:0000313" key="2">
    <source>
        <dbReference type="EMBL" id="GIZ04482.1"/>
    </source>
</evidence>
<protein>
    <submittedName>
        <fullName evidence="2">Uncharacterized protein</fullName>
    </submittedName>
</protein>